<name>D1AFB2_SEBTE</name>
<dbReference type="NCBIfam" id="TIGR01644">
    <property type="entry name" value="phage_P2_V"/>
    <property type="match status" value="1"/>
</dbReference>
<reference evidence="2 3" key="2">
    <citation type="journal article" date="2010" name="Stand. Genomic Sci.">
        <title>Complete genome sequence of Sebaldella termitidis type strain (NCTC 11300).</title>
        <authorList>
            <person name="Harmon-Smith M."/>
            <person name="Celia L."/>
            <person name="Chertkov O."/>
            <person name="Lapidus A."/>
            <person name="Copeland A."/>
            <person name="Glavina Del Rio T."/>
            <person name="Nolan M."/>
            <person name="Lucas S."/>
            <person name="Tice H."/>
            <person name="Cheng J.F."/>
            <person name="Han C."/>
            <person name="Detter J.C."/>
            <person name="Bruce D."/>
            <person name="Goodwin L."/>
            <person name="Pitluck S."/>
            <person name="Pati A."/>
            <person name="Liolios K."/>
            <person name="Ivanova N."/>
            <person name="Mavromatis K."/>
            <person name="Mikhailova N."/>
            <person name="Chen A."/>
            <person name="Palaniappan K."/>
            <person name="Land M."/>
            <person name="Hauser L."/>
            <person name="Chang Y.J."/>
            <person name="Jeffries C.D."/>
            <person name="Brettin T."/>
            <person name="Goker M."/>
            <person name="Beck B."/>
            <person name="Bristow J."/>
            <person name="Eisen J.A."/>
            <person name="Markowitz V."/>
            <person name="Hugenholtz P."/>
            <person name="Kyrpides N.C."/>
            <person name="Klenk H.P."/>
            <person name="Chen F."/>
        </authorList>
    </citation>
    <scope>NUCLEOTIDE SEQUENCE [LARGE SCALE GENOMIC DNA]</scope>
    <source>
        <strain evidence="3">ATCC 33386 / NCTC 11300</strain>
    </source>
</reference>
<dbReference type="InterPro" id="IPR037026">
    <property type="entry name" value="Vgr_OB-fold_dom_sf"/>
</dbReference>
<protein>
    <submittedName>
        <fullName evidence="2">Phage baseplate assembly protein V</fullName>
    </submittedName>
</protein>
<proteinExistence type="predicted"/>
<sequence length="177" mass="19338">MNIEDIIRVGNVDSINAQNGTVRVRFPDRDDKVSKELKVIYHKTHQDKSYFIPEINEIVLCVFLPGTQEEGFVLGAFYNQEDTVPVSDPNKAAWYFSDGGIIEYDRAAGNLLINAISKVEIKAPEVEITAGNITLNGNVKVSENLEVSGSSKLKDVKAESVDASGGVKKGGALYIHP</sequence>
<keyword evidence="3" id="KW-1185">Reference proteome</keyword>
<dbReference type="Pfam" id="PF04717">
    <property type="entry name" value="Phage_base_V"/>
    <property type="match status" value="1"/>
</dbReference>
<dbReference type="Gene3D" id="6.20.150.10">
    <property type="match status" value="1"/>
</dbReference>
<dbReference type="InterPro" id="IPR013046">
    <property type="entry name" value="GpV/Gp45"/>
</dbReference>
<dbReference type="HOGENOM" id="CLU_088884_3_1_0"/>
<reference evidence="3" key="1">
    <citation type="submission" date="2009-09" db="EMBL/GenBank/DDBJ databases">
        <title>The complete chromosome of Sebaldella termitidis ATCC 33386.</title>
        <authorList>
            <consortium name="US DOE Joint Genome Institute (JGI-PGF)"/>
            <person name="Lucas S."/>
            <person name="Copeland A."/>
            <person name="Lapidus A."/>
            <person name="Glavina del Rio T."/>
            <person name="Dalin E."/>
            <person name="Tice H."/>
            <person name="Bruce D."/>
            <person name="Goodwin L."/>
            <person name="Pitluck S."/>
            <person name="Kyrpides N."/>
            <person name="Mavromatis K."/>
            <person name="Ivanova N."/>
            <person name="Mikhailova N."/>
            <person name="Sims D."/>
            <person name="Meincke L."/>
            <person name="Brettin T."/>
            <person name="Detter J.C."/>
            <person name="Han C."/>
            <person name="Larimer F."/>
            <person name="Land M."/>
            <person name="Hauser L."/>
            <person name="Markowitz V."/>
            <person name="Cheng J.F."/>
            <person name="Hugenholtz P."/>
            <person name="Woyke T."/>
            <person name="Wu D."/>
            <person name="Eisen J.A."/>
        </authorList>
    </citation>
    <scope>NUCLEOTIDE SEQUENCE [LARGE SCALE GENOMIC DNA]</scope>
    <source>
        <strain evidence="3">ATCC 33386 / NCTC 11300</strain>
    </source>
</reference>
<dbReference type="EMBL" id="CP001739">
    <property type="protein sequence ID" value="ACZ07797.1"/>
    <property type="molecule type" value="Genomic_DNA"/>
</dbReference>
<dbReference type="KEGG" id="str:Sterm_0929"/>
<evidence type="ECO:0000259" key="1">
    <source>
        <dbReference type="Pfam" id="PF04717"/>
    </source>
</evidence>
<evidence type="ECO:0000313" key="3">
    <source>
        <dbReference type="Proteomes" id="UP000000845"/>
    </source>
</evidence>
<feature type="domain" description="Gp5/Type VI secretion system Vgr protein OB-fold" evidence="1">
    <location>
        <begin position="13"/>
        <end position="78"/>
    </location>
</feature>
<organism evidence="2 3">
    <name type="scientific">Sebaldella termitidis (strain ATCC 33386 / NCTC 11300)</name>
    <dbReference type="NCBI Taxonomy" id="526218"/>
    <lineage>
        <taxon>Bacteria</taxon>
        <taxon>Fusobacteriati</taxon>
        <taxon>Fusobacteriota</taxon>
        <taxon>Fusobacteriia</taxon>
        <taxon>Fusobacteriales</taxon>
        <taxon>Leptotrichiaceae</taxon>
        <taxon>Sebaldella</taxon>
    </lineage>
</organism>
<evidence type="ECO:0000313" key="2">
    <source>
        <dbReference type="EMBL" id="ACZ07797.1"/>
    </source>
</evidence>
<dbReference type="RefSeq" id="WP_012860393.1">
    <property type="nucleotide sequence ID" value="NC_013517.1"/>
</dbReference>
<dbReference type="eggNOG" id="COG4540">
    <property type="taxonomic scope" value="Bacteria"/>
</dbReference>
<dbReference type="InterPro" id="IPR006531">
    <property type="entry name" value="Gp5/Vgr_OB"/>
</dbReference>
<dbReference type="Gene3D" id="2.40.50.230">
    <property type="entry name" value="Gp5 N-terminal domain"/>
    <property type="match status" value="1"/>
</dbReference>
<gene>
    <name evidence="2" type="ordered locus">Sterm_0929</name>
</gene>
<accession>D1AFB2</accession>
<dbReference type="AlphaFoldDB" id="D1AFB2"/>
<dbReference type="Proteomes" id="UP000000845">
    <property type="component" value="Chromosome"/>
</dbReference>
<dbReference type="STRING" id="526218.Sterm_0929"/>